<dbReference type="InterPro" id="IPR036390">
    <property type="entry name" value="WH_DNA-bd_sf"/>
</dbReference>
<organism evidence="1 2">
    <name type="scientific">Modestobacter italicus (strain DSM 44449 / CECT 9708 / BC 501)</name>
    <dbReference type="NCBI Taxonomy" id="2732864"/>
    <lineage>
        <taxon>Bacteria</taxon>
        <taxon>Bacillati</taxon>
        <taxon>Actinomycetota</taxon>
        <taxon>Actinomycetes</taxon>
        <taxon>Geodermatophilales</taxon>
        <taxon>Geodermatophilaceae</taxon>
        <taxon>Modestobacter</taxon>
    </lineage>
</organism>
<reference evidence="1 2" key="1">
    <citation type="journal article" date="2012" name="J. Bacteriol.">
        <title>Genome Sequence of Radiation-Resistant Modestobacter marinus Strain BC501, a Representative Actinobacterium That Thrives on Calcareous Stone Surfaces.</title>
        <authorList>
            <person name="Normand P."/>
            <person name="Gury J."/>
            <person name="Pujic P."/>
            <person name="Chouaia B."/>
            <person name="Crotti E."/>
            <person name="Brusetti L."/>
            <person name="Daffonchio D."/>
            <person name="Vacherie B."/>
            <person name="Barbe V."/>
            <person name="Medigue C."/>
            <person name="Calteau A."/>
            <person name="Ghodhbane-Gtari F."/>
            <person name="Essoussi I."/>
            <person name="Nouioui I."/>
            <person name="Abbassi-Ghozzi I."/>
            <person name="Gtari M."/>
        </authorList>
    </citation>
    <scope>NUCLEOTIDE SEQUENCE [LARGE SCALE GENOMIC DNA]</scope>
    <source>
        <strain evidence="2">BC 501</strain>
    </source>
</reference>
<dbReference type="HOGENOM" id="CLU_1501871_0_0_11"/>
<evidence type="ECO:0000313" key="2">
    <source>
        <dbReference type="Proteomes" id="UP000006461"/>
    </source>
</evidence>
<keyword evidence="2" id="KW-1185">Reference proteome</keyword>
<protein>
    <submittedName>
        <fullName evidence="1">Transcriptional regulators</fullName>
    </submittedName>
</protein>
<accession>I4F0A3</accession>
<dbReference type="Gene3D" id="1.10.10.10">
    <property type="entry name" value="Winged helix-like DNA-binding domain superfamily/Winged helix DNA-binding domain"/>
    <property type="match status" value="1"/>
</dbReference>
<dbReference type="KEGG" id="mmar:MODMU_3656"/>
<proteinExistence type="predicted"/>
<gene>
    <name evidence="1" type="ordered locus">MODMU_3656</name>
</gene>
<name>I4F0A3_MODI5</name>
<dbReference type="STRING" id="477641.MODMU_3656"/>
<dbReference type="InterPro" id="IPR036388">
    <property type="entry name" value="WH-like_DNA-bd_sf"/>
</dbReference>
<dbReference type="Proteomes" id="UP000006461">
    <property type="component" value="Chromosome"/>
</dbReference>
<dbReference type="EMBL" id="FO203431">
    <property type="protein sequence ID" value="CCH89066.1"/>
    <property type="molecule type" value="Genomic_DNA"/>
</dbReference>
<evidence type="ECO:0000313" key="1">
    <source>
        <dbReference type="EMBL" id="CCH89066.1"/>
    </source>
</evidence>
<dbReference type="OrthoDB" id="5147427at2"/>
<dbReference type="OMA" id="TPTMELE"/>
<sequence length="179" mass="18456">MTGVALLAARAEVAERSPVHPVDGLTDVLGLLDDLTVLGRVVDGLARRLDDVSGVRPGELQALAAVAEGAEHPRAVARRTGQVDEAGPATVDQLVRRGLLGRHRHPASPAGAGEASLVHLTEAGRVVLDQAEGLQIRVLGALLQQVGDAEAQRLRGTVRTLGRALAAPTPESVEQPAGG</sequence>
<dbReference type="eggNOG" id="COG1846">
    <property type="taxonomic scope" value="Bacteria"/>
</dbReference>
<dbReference type="AlphaFoldDB" id="I4F0A3"/>
<dbReference type="SUPFAM" id="SSF46785">
    <property type="entry name" value="Winged helix' DNA-binding domain"/>
    <property type="match status" value="1"/>
</dbReference>